<dbReference type="PIRSF" id="PIRSF019455">
    <property type="entry name" value="CopR_AtkY"/>
    <property type="match status" value="1"/>
</dbReference>
<dbReference type="InterPro" id="IPR005650">
    <property type="entry name" value="BlaI_family"/>
</dbReference>
<keyword evidence="6" id="KW-1185">Reference proteome</keyword>
<sequence>MIELSKAEFEVMEALWQGHPAKSSEIIERLSDDTQWHDKTIKTLLGRLVKKQAVSFEKQGRLYQYSPTIGRDDYTLKQSKNLIQRFFSGRIAPLVSGFAKTEQLSQQDINELKAVIKEWEDQQGK</sequence>
<evidence type="ECO:0000256" key="3">
    <source>
        <dbReference type="ARBA" id="ARBA00023125"/>
    </source>
</evidence>
<dbReference type="Gene3D" id="1.10.4040.10">
    <property type="entry name" value="Penicillinase repressor domain"/>
    <property type="match status" value="1"/>
</dbReference>
<keyword evidence="4" id="KW-0804">Transcription</keyword>
<evidence type="ECO:0000256" key="4">
    <source>
        <dbReference type="ARBA" id="ARBA00023163"/>
    </source>
</evidence>
<dbReference type="RefSeq" id="WP_342678651.1">
    <property type="nucleotide sequence ID" value="NZ_JBCGCU010000009.1"/>
</dbReference>
<evidence type="ECO:0000256" key="2">
    <source>
        <dbReference type="ARBA" id="ARBA00023015"/>
    </source>
</evidence>
<dbReference type="SUPFAM" id="SSF46785">
    <property type="entry name" value="Winged helix' DNA-binding domain"/>
    <property type="match status" value="1"/>
</dbReference>
<organism evidence="5 6">
    <name type="scientific">Pseudoalteromonas qingdaonensis</name>
    <dbReference type="NCBI Taxonomy" id="3131913"/>
    <lineage>
        <taxon>Bacteria</taxon>
        <taxon>Pseudomonadati</taxon>
        <taxon>Pseudomonadota</taxon>
        <taxon>Gammaproteobacteria</taxon>
        <taxon>Alteromonadales</taxon>
        <taxon>Pseudoalteromonadaceae</taxon>
        <taxon>Pseudoalteromonas</taxon>
    </lineage>
</organism>
<evidence type="ECO:0000256" key="1">
    <source>
        <dbReference type="ARBA" id="ARBA00011046"/>
    </source>
</evidence>
<dbReference type="Proteomes" id="UP001447008">
    <property type="component" value="Unassembled WGS sequence"/>
</dbReference>
<evidence type="ECO:0000313" key="5">
    <source>
        <dbReference type="EMBL" id="MEM0515625.1"/>
    </source>
</evidence>
<keyword evidence="2" id="KW-0805">Transcription regulation</keyword>
<evidence type="ECO:0000313" key="6">
    <source>
        <dbReference type="Proteomes" id="UP001447008"/>
    </source>
</evidence>
<dbReference type="InterPro" id="IPR036390">
    <property type="entry name" value="WH_DNA-bd_sf"/>
</dbReference>
<keyword evidence="3" id="KW-0238">DNA-binding</keyword>
<dbReference type="Pfam" id="PF03965">
    <property type="entry name" value="Penicillinase_R"/>
    <property type="match status" value="1"/>
</dbReference>
<name>A0ABU9MWH8_9GAMM</name>
<reference evidence="5 6" key="1">
    <citation type="submission" date="2024-03" db="EMBL/GenBank/DDBJ databases">
        <title>Pseudoalteromonas qingdaonensis sp. nov., isolated from the intestines of marine benthic organisms.</title>
        <authorList>
            <person name="Lin X."/>
            <person name="Fang S."/>
            <person name="Hu X."/>
        </authorList>
    </citation>
    <scope>NUCLEOTIDE SEQUENCE [LARGE SCALE GENOMIC DNA]</scope>
    <source>
        <strain evidence="5 6">YIC-827</strain>
    </source>
</reference>
<gene>
    <name evidence="5" type="ORF">WCN91_09420</name>
</gene>
<dbReference type="Gene3D" id="1.10.10.10">
    <property type="entry name" value="Winged helix-like DNA-binding domain superfamily/Winged helix DNA-binding domain"/>
    <property type="match status" value="1"/>
</dbReference>
<proteinExistence type="inferred from homology"/>
<dbReference type="EMBL" id="JBCGCU010000009">
    <property type="protein sequence ID" value="MEM0515625.1"/>
    <property type="molecule type" value="Genomic_DNA"/>
</dbReference>
<comment type="similarity">
    <text evidence="1">Belongs to the BlaI transcriptional regulatory family.</text>
</comment>
<comment type="caution">
    <text evidence="5">The sequence shown here is derived from an EMBL/GenBank/DDBJ whole genome shotgun (WGS) entry which is preliminary data.</text>
</comment>
<dbReference type="InterPro" id="IPR036388">
    <property type="entry name" value="WH-like_DNA-bd_sf"/>
</dbReference>
<accession>A0ABU9MWH8</accession>
<protein>
    <submittedName>
        <fullName evidence="5">BlaI/MecI/CopY family transcriptional regulator</fullName>
    </submittedName>
</protein>